<evidence type="ECO:0008006" key="5">
    <source>
        <dbReference type="Google" id="ProtNLM"/>
    </source>
</evidence>
<feature type="region of interest" description="Disordered" evidence="1">
    <location>
        <begin position="45"/>
        <end position="73"/>
    </location>
</feature>
<keyword evidence="4" id="KW-1185">Reference proteome</keyword>
<protein>
    <recommendedName>
        <fullName evidence="5">Insecticial toxin</fullName>
    </recommendedName>
</protein>
<organism evidence="3">
    <name type="scientific">Lysobacter firmicutimachus</name>
    <dbReference type="NCBI Taxonomy" id="1792846"/>
    <lineage>
        <taxon>Bacteria</taxon>
        <taxon>Pseudomonadati</taxon>
        <taxon>Pseudomonadota</taxon>
        <taxon>Gammaproteobacteria</taxon>
        <taxon>Lysobacterales</taxon>
        <taxon>Lysobacteraceae</taxon>
        <taxon>Lysobacter</taxon>
    </lineage>
</organism>
<feature type="region of interest" description="Disordered" evidence="1">
    <location>
        <begin position="378"/>
        <end position="482"/>
    </location>
</feature>
<reference evidence="2 4" key="1">
    <citation type="submission" date="2024-02" db="EMBL/GenBank/DDBJ databases">
        <title>Lysobacter Genome Sequencing and Mining.</title>
        <authorList>
            <person name="Bierman J."/>
            <person name="Walker M.C."/>
        </authorList>
    </citation>
    <scope>NUCLEOTIDE SEQUENCE [LARGE SCALE GENOMIC DNA]</scope>
    <source>
        <strain evidence="2 4">PB6250</strain>
    </source>
</reference>
<feature type="compositionally biased region" description="Low complexity" evidence="1">
    <location>
        <begin position="452"/>
        <end position="468"/>
    </location>
</feature>
<name>A0AAU8N077_9GAMM</name>
<dbReference type="RefSeq" id="WP_336131053.1">
    <property type="nucleotide sequence ID" value="NZ_CP159925.1"/>
</dbReference>
<feature type="compositionally biased region" description="Low complexity" evidence="1">
    <location>
        <begin position="424"/>
        <end position="433"/>
    </location>
</feature>
<dbReference type="EMBL" id="CP159925">
    <property type="protein sequence ID" value="XCO77222.1"/>
    <property type="molecule type" value="Genomic_DNA"/>
</dbReference>
<evidence type="ECO:0000313" key="3">
    <source>
        <dbReference type="EMBL" id="XCO77222.1"/>
    </source>
</evidence>
<dbReference type="InterPro" id="IPR035099">
    <property type="entry name" value="Anthrax_toxin_C-terminal"/>
</dbReference>
<dbReference type="SUPFAM" id="SSF81298">
    <property type="entry name" value="Adenylylcyclase toxin (the edema factor)"/>
    <property type="match status" value="1"/>
</dbReference>
<dbReference type="EMBL" id="JBANDL010000002">
    <property type="protein sequence ID" value="MEI2453830.1"/>
    <property type="molecule type" value="Genomic_DNA"/>
</dbReference>
<evidence type="ECO:0000313" key="4">
    <source>
        <dbReference type="Proteomes" id="UP001387215"/>
    </source>
</evidence>
<evidence type="ECO:0000313" key="2">
    <source>
        <dbReference type="EMBL" id="MEI2453830.1"/>
    </source>
</evidence>
<reference evidence="3" key="2">
    <citation type="submission" date="2024-06" db="EMBL/GenBank/DDBJ databases">
        <authorList>
            <person name="Li S."/>
        </authorList>
    </citation>
    <scope>NUCLEOTIDE SEQUENCE</scope>
    <source>
        <strain evidence="3">SR10</strain>
    </source>
</reference>
<dbReference type="Proteomes" id="UP001387215">
    <property type="component" value="Unassembled WGS sequence"/>
</dbReference>
<dbReference type="AlphaFoldDB" id="A0AAU8N077"/>
<gene>
    <name evidence="3" type="ORF">ABU614_10710</name>
    <name evidence="2" type="ORF">V2J18_03955</name>
</gene>
<proteinExistence type="predicted"/>
<feature type="compositionally biased region" description="Pro residues" evidence="1">
    <location>
        <begin position="388"/>
        <end position="397"/>
    </location>
</feature>
<accession>A0AAU8N077</accession>
<evidence type="ECO:0000256" key="1">
    <source>
        <dbReference type="SAM" id="MobiDB-lite"/>
    </source>
</evidence>
<sequence length="482" mass="52222">MSGSSATTAIAKIILRPLRTTMQSIVLPRMAGARSGAPISLLRRSIRRASPRPAPEPNAPHGASLRRSPNFPPAATLKAESKQEDTMGKNDKNDVIGQVEREFVTPQHRAAIEEASRKGNFAVSFRAAGAATLAALDQGAAAKGHDILEKTIKPSSIAKAYPENSAEMLQKVRDAGIEGYVGHWDKASGELKGLYLSSGHGLGDQVKDKIYPLDMNRLDESLSALKAQPDWKALPFTGDYDMHDMLTFRGAGRPHTPLVGSKEEKQIIDKINEEVAKVDGRRPFRDTEHNVIRHGPQVNFPSYMIDHEASVVKKDGGFVGAVAKPGEFPVAFVNRGKWAVLNNAQELSEYYTKSGAVLKETWKPDGVRSFADADKPGMVKFGWSSDLPPKPPVPKAPNPAQDISQSLDRMLSAAQGGDREALRQATQQAAAAAPGRELRNEAVATVDRQEQQARIQQAPQQAPQQATQPPDPSAPTRTGPRM</sequence>